<evidence type="ECO:0000313" key="3">
    <source>
        <dbReference type="Proteomes" id="UP001178508"/>
    </source>
</evidence>
<dbReference type="Pfam" id="PF15710">
    <property type="entry name" value="Brme1"/>
    <property type="match status" value="1"/>
</dbReference>
<feature type="region of interest" description="Disordered" evidence="1">
    <location>
        <begin position="81"/>
        <end position="196"/>
    </location>
</feature>
<reference evidence="2" key="1">
    <citation type="submission" date="2023-08" db="EMBL/GenBank/DDBJ databases">
        <authorList>
            <person name="Alioto T."/>
            <person name="Alioto T."/>
            <person name="Gomez Garrido J."/>
        </authorList>
    </citation>
    <scope>NUCLEOTIDE SEQUENCE</scope>
</reference>
<feature type="region of interest" description="Disordered" evidence="1">
    <location>
        <begin position="228"/>
        <end position="300"/>
    </location>
</feature>
<dbReference type="Proteomes" id="UP001178508">
    <property type="component" value="Chromosome 3"/>
</dbReference>
<sequence>MAKGRTKTTSDESVVPAQPRSLRSRKREHLSEEISEPQDVKVTIHHQEPGGTNTAAVESTVLQCPQQESLVVSTQQLLEAEEPCPTKYEPVLDEPPADTANVMVEEQEGTKATNVNKNSQPQGFTAHTDNPRSEKGTTENQNSSQTCPDQCVTAILEESKRSGDTAVDEKKVDADEVSPCNLEKNQDTSLEEPSSMYIADVKPVMREAEIGLPAKKKRRMGMCGLTEKERNHFLRGKKHENEQKEPERVKMPSDNNAADIEAQEGLTSSPKPPSLPVQEGSISEQNEAATKLQSGNCTEDSRADMELQIAVTTSDGASTVCDPCCFVEMSCEADPSTEPDPEPEADPKLDLPTEERGEEVNDEEKLSAAEDQSSAIISHPRVTENEQIEDQRELEAVCMQMNVVPMMKNEKKEEFTCDEEVGDVNEAPTQNPSGEFNCGSVELCQAAVIPCGSEKNCSIDPEDEPGTNPSPVSTKHPLTGDSSDPCRPDSLDYVSDSQLNTIPLIEEEVMERDKSPSLSDCHEDASDLICGLVRELSSLNRIVMASHRELENLHRSTRSTRRSKR</sequence>
<proteinExistence type="predicted"/>
<feature type="compositionally biased region" description="Polar residues" evidence="1">
    <location>
        <begin position="280"/>
        <end position="298"/>
    </location>
</feature>
<feature type="compositionally biased region" description="Basic and acidic residues" evidence="1">
    <location>
        <begin position="345"/>
        <end position="368"/>
    </location>
</feature>
<organism evidence="2 3">
    <name type="scientific">Xyrichtys novacula</name>
    <name type="common">Pearly razorfish</name>
    <name type="synonym">Hemipteronotus novacula</name>
    <dbReference type="NCBI Taxonomy" id="13765"/>
    <lineage>
        <taxon>Eukaryota</taxon>
        <taxon>Metazoa</taxon>
        <taxon>Chordata</taxon>
        <taxon>Craniata</taxon>
        <taxon>Vertebrata</taxon>
        <taxon>Euteleostomi</taxon>
        <taxon>Actinopterygii</taxon>
        <taxon>Neopterygii</taxon>
        <taxon>Teleostei</taxon>
        <taxon>Neoteleostei</taxon>
        <taxon>Acanthomorphata</taxon>
        <taxon>Eupercaria</taxon>
        <taxon>Labriformes</taxon>
        <taxon>Labridae</taxon>
        <taxon>Xyrichtys</taxon>
    </lineage>
</organism>
<feature type="region of interest" description="Disordered" evidence="1">
    <location>
        <begin position="1"/>
        <end position="36"/>
    </location>
</feature>
<dbReference type="GO" id="GO:1990918">
    <property type="term" value="P:double-strand break repair involved in meiotic recombination"/>
    <property type="evidence" value="ECO:0007669"/>
    <property type="project" value="InterPro"/>
</dbReference>
<evidence type="ECO:0000256" key="1">
    <source>
        <dbReference type="SAM" id="MobiDB-lite"/>
    </source>
</evidence>
<dbReference type="AlphaFoldDB" id="A0AAV1EYX2"/>
<evidence type="ECO:0000313" key="2">
    <source>
        <dbReference type="EMBL" id="CAJ1053753.1"/>
    </source>
</evidence>
<dbReference type="InterPro" id="IPR031441">
    <property type="entry name" value="Brme1"/>
</dbReference>
<accession>A0AAV1EYX2</accession>
<feature type="compositionally biased region" description="Basic and acidic residues" evidence="1">
    <location>
        <begin position="239"/>
        <end position="251"/>
    </location>
</feature>
<protein>
    <submittedName>
        <fullName evidence="2">Uncharacterized protein LOC117816025</fullName>
    </submittedName>
</protein>
<feature type="region of interest" description="Disordered" evidence="1">
    <location>
        <begin position="331"/>
        <end position="387"/>
    </location>
</feature>
<feature type="compositionally biased region" description="Polar residues" evidence="1">
    <location>
        <begin position="110"/>
        <end position="128"/>
    </location>
</feature>
<gene>
    <name evidence="2" type="ORF">XNOV1_A005435</name>
</gene>
<feature type="compositionally biased region" description="Polar residues" evidence="1">
    <location>
        <begin position="138"/>
        <end position="148"/>
    </location>
</feature>
<keyword evidence="3" id="KW-1185">Reference proteome</keyword>
<dbReference type="EMBL" id="OY660866">
    <property type="protein sequence ID" value="CAJ1053753.1"/>
    <property type="molecule type" value="Genomic_DNA"/>
</dbReference>
<name>A0AAV1EYX2_XYRNO</name>
<feature type="compositionally biased region" description="Acidic residues" evidence="1">
    <location>
        <begin position="335"/>
        <end position="344"/>
    </location>
</feature>
<feature type="compositionally biased region" description="Basic and acidic residues" evidence="1">
    <location>
        <begin position="157"/>
        <end position="174"/>
    </location>
</feature>
<feature type="region of interest" description="Disordered" evidence="1">
    <location>
        <begin position="459"/>
        <end position="494"/>
    </location>
</feature>